<sequence>MDRKLYPTMPLPSADPPSSSDPNNWVIILGWLGFVLWNIELLSSYAKVEIVDSTDLRTSFHILQIGLGWLWPIALVLNFRASTLRPVLRYLLMSMAAFLAVPAFFYSLLFLGVYWIGQDATWQDKQVLYQSTTDADVRIAAQSRDDGFATSYPQQRIVKLTPLLDLWQFAEPVDTSCFKATGWKRVGY</sequence>
<dbReference type="RefSeq" id="WP_270125529.1">
    <property type="nucleotide sequence ID" value="NZ_CP115396.1"/>
</dbReference>
<organism evidence="2 3">
    <name type="scientific">Hymenobacter yonginensis</name>
    <dbReference type="NCBI Taxonomy" id="748197"/>
    <lineage>
        <taxon>Bacteria</taxon>
        <taxon>Pseudomonadati</taxon>
        <taxon>Bacteroidota</taxon>
        <taxon>Cytophagia</taxon>
        <taxon>Cytophagales</taxon>
        <taxon>Hymenobacteraceae</taxon>
        <taxon>Hymenobacter</taxon>
    </lineage>
</organism>
<proteinExistence type="predicted"/>
<evidence type="ECO:0000313" key="3">
    <source>
        <dbReference type="Proteomes" id="UP001211872"/>
    </source>
</evidence>
<name>A0ABY7PKM2_9BACT</name>
<evidence type="ECO:0000256" key="1">
    <source>
        <dbReference type="SAM" id="Phobius"/>
    </source>
</evidence>
<reference evidence="2 3" key="1">
    <citation type="journal article" date="2011" name="Int. J. Syst. Evol. Microbiol.">
        <title>Hymenobacter yonginensis sp. nov., isolated from a mesotrophic artificial lake.</title>
        <authorList>
            <person name="Joung Y."/>
            <person name="Cho S.H."/>
            <person name="Kim H."/>
            <person name="Kim S.B."/>
            <person name="Joh K."/>
        </authorList>
    </citation>
    <scope>NUCLEOTIDE SEQUENCE [LARGE SCALE GENOMIC DNA]</scope>
    <source>
        <strain evidence="2 3">KCTC 22745</strain>
    </source>
</reference>
<keyword evidence="1" id="KW-1133">Transmembrane helix</keyword>
<keyword evidence="3" id="KW-1185">Reference proteome</keyword>
<accession>A0ABY7PKM2</accession>
<feature type="transmembrane region" description="Helical" evidence="1">
    <location>
        <begin position="91"/>
        <end position="116"/>
    </location>
</feature>
<keyword evidence="1" id="KW-0812">Transmembrane</keyword>
<protein>
    <submittedName>
        <fullName evidence="2">Uncharacterized protein</fullName>
    </submittedName>
</protein>
<dbReference type="Proteomes" id="UP001211872">
    <property type="component" value="Chromosome"/>
</dbReference>
<dbReference type="EMBL" id="CP115396">
    <property type="protein sequence ID" value="WBO83167.1"/>
    <property type="molecule type" value="Genomic_DNA"/>
</dbReference>
<evidence type="ECO:0000313" key="2">
    <source>
        <dbReference type="EMBL" id="WBO83167.1"/>
    </source>
</evidence>
<feature type="transmembrane region" description="Helical" evidence="1">
    <location>
        <begin position="25"/>
        <end position="46"/>
    </location>
</feature>
<feature type="transmembrane region" description="Helical" evidence="1">
    <location>
        <begin position="58"/>
        <end position="79"/>
    </location>
</feature>
<keyword evidence="1" id="KW-0472">Membrane</keyword>
<gene>
    <name evidence="2" type="ORF">O9Z63_12340</name>
</gene>